<comment type="cofactor">
    <cofactor evidence="1">
        <name>a divalent metal cation</name>
        <dbReference type="ChEBI" id="CHEBI:60240"/>
    </cofactor>
</comment>
<gene>
    <name evidence="4" type="ORF">HMN09_01112700</name>
</gene>
<dbReference type="OrthoDB" id="5945905at2759"/>
<sequence>MADNSPPDASSQLPPELLALIFTFTLPPTWAVRQRARLRISESPWYLTHVSSHWRAVAISTPSLWSRIAVTFMPGADASLAFPFPLLETQLKRASQLAVFFRGCESMLPARDENMDPQMKAFSLLLRYSNNWVEANLRVTSSLLGLLQQLQGRVSSLRRIWFRLDTPLMVLDDDPVDVFSDAPSLVDFGCLNQQRMTFMRFPKERLTRYSINGPMVWHRLVLTHAAMTLVEAYVWVDFEPTWPELPLAQSQQVIRLPYLRRLFISSPRILHHIDTPALEELGVAFGDQPEPGVADCHDLRDILAGYLSPERSACPLRRLLIHNYPAPDPIMQILRTHTHITELGLMVNSPEGVIGLEVVLATLVVDTSGQAAPVAPHLKHLFVACENDTTFDYTLYERVISSRFRARDKGAAFDAAVSVCTPDIGGHRITYQWLKKLKPHDCLYRFRFKADELAALVVALDIPPLFRTRTRSVFSDIELCYNRAQSAISEVVNALCKFLDDRWAHLLDFDTDGVLAPEMMQEYAAAISEAGAPLDSIWGFIDCTIRPICRPFDLQRIAYNGYKKVHALKFQAVTLPNGIIGHLFGPMEGRRNDNALLAESHLLEKAKEHAQKPGTNNTTPPAQRYFQIFGDPAYGISPLLQSPLSGQGRRTRDELAWNEAMAAVQIEVEHAFGGVVAKWPFLNSWWKHRVFSSPVGRYYRVAVLFTNAANCLHPNQTAQYFNCRPPSLHEYFHD</sequence>
<dbReference type="GO" id="GO:0046872">
    <property type="term" value="F:metal ion binding"/>
    <property type="evidence" value="ECO:0007669"/>
    <property type="project" value="UniProtKB-KW"/>
</dbReference>
<accession>A0A8H6SCK3</accession>
<keyword evidence="2" id="KW-0479">Metal-binding</keyword>
<evidence type="ECO:0000259" key="3">
    <source>
        <dbReference type="Pfam" id="PF13359"/>
    </source>
</evidence>
<dbReference type="Proteomes" id="UP000613580">
    <property type="component" value="Unassembled WGS sequence"/>
</dbReference>
<evidence type="ECO:0000256" key="2">
    <source>
        <dbReference type="ARBA" id="ARBA00022723"/>
    </source>
</evidence>
<keyword evidence="5" id="KW-1185">Reference proteome</keyword>
<organism evidence="4 5">
    <name type="scientific">Mycena chlorophos</name>
    <name type="common">Agaric fungus</name>
    <name type="synonym">Agaricus chlorophos</name>
    <dbReference type="NCBI Taxonomy" id="658473"/>
    <lineage>
        <taxon>Eukaryota</taxon>
        <taxon>Fungi</taxon>
        <taxon>Dikarya</taxon>
        <taxon>Basidiomycota</taxon>
        <taxon>Agaricomycotina</taxon>
        <taxon>Agaricomycetes</taxon>
        <taxon>Agaricomycetidae</taxon>
        <taxon>Agaricales</taxon>
        <taxon>Marasmiineae</taxon>
        <taxon>Mycenaceae</taxon>
        <taxon>Mycena</taxon>
    </lineage>
</organism>
<evidence type="ECO:0000313" key="5">
    <source>
        <dbReference type="Proteomes" id="UP000613580"/>
    </source>
</evidence>
<dbReference type="Gene3D" id="1.20.1280.50">
    <property type="match status" value="1"/>
</dbReference>
<reference evidence="4" key="1">
    <citation type="submission" date="2020-05" db="EMBL/GenBank/DDBJ databases">
        <title>Mycena genomes resolve the evolution of fungal bioluminescence.</title>
        <authorList>
            <person name="Tsai I.J."/>
        </authorList>
    </citation>
    <scope>NUCLEOTIDE SEQUENCE</scope>
    <source>
        <strain evidence="4">110903Hualien_Pintung</strain>
    </source>
</reference>
<dbReference type="EMBL" id="JACAZE010000017">
    <property type="protein sequence ID" value="KAF7296423.1"/>
    <property type="molecule type" value="Genomic_DNA"/>
</dbReference>
<comment type="caution">
    <text evidence="4">The sequence shown here is derived from an EMBL/GenBank/DDBJ whole genome shotgun (WGS) entry which is preliminary data.</text>
</comment>
<dbReference type="InterPro" id="IPR027806">
    <property type="entry name" value="HARBI1_dom"/>
</dbReference>
<name>A0A8H6SCK3_MYCCL</name>
<evidence type="ECO:0000313" key="4">
    <source>
        <dbReference type="EMBL" id="KAF7296423.1"/>
    </source>
</evidence>
<dbReference type="Pfam" id="PF13359">
    <property type="entry name" value="DDE_Tnp_4"/>
    <property type="match status" value="1"/>
</dbReference>
<proteinExistence type="predicted"/>
<feature type="domain" description="DDE Tnp4" evidence="3">
    <location>
        <begin position="541"/>
        <end position="690"/>
    </location>
</feature>
<evidence type="ECO:0000256" key="1">
    <source>
        <dbReference type="ARBA" id="ARBA00001968"/>
    </source>
</evidence>
<dbReference type="AlphaFoldDB" id="A0A8H6SCK3"/>
<protein>
    <submittedName>
        <fullName evidence="4">F-box domain-containing protein</fullName>
    </submittedName>
</protein>